<proteinExistence type="predicted"/>
<reference evidence="3" key="1">
    <citation type="submission" date="2022-11" db="UniProtKB">
        <authorList>
            <consortium name="WormBaseParasite"/>
        </authorList>
    </citation>
    <scope>IDENTIFICATION</scope>
</reference>
<feature type="region of interest" description="Disordered" evidence="1">
    <location>
        <begin position="13"/>
        <end position="60"/>
    </location>
</feature>
<keyword evidence="2" id="KW-1185">Reference proteome</keyword>
<dbReference type="AlphaFoldDB" id="A0A914WYP0"/>
<dbReference type="Proteomes" id="UP000887566">
    <property type="component" value="Unplaced"/>
</dbReference>
<evidence type="ECO:0000313" key="3">
    <source>
        <dbReference type="WBParaSite" id="PSAMB.scaffold5320size12042.g26358.t1"/>
    </source>
</evidence>
<accession>A0A914WYP0</accession>
<protein>
    <submittedName>
        <fullName evidence="3">Uncharacterized protein</fullName>
    </submittedName>
</protein>
<name>A0A914WYP0_9BILA</name>
<dbReference type="WBParaSite" id="PSAMB.scaffold5320size12042.g26358.t1">
    <property type="protein sequence ID" value="PSAMB.scaffold5320size12042.g26358.t1"/>
    <property type="gene ID" value="PSAMB.scaffold5320size12042.g26358"/>
</dbReference>
<organism evidence="2 3">
    <name type="scientific">Plectus sambesii</name>
    <dbReference type="NCBI Taxonomy" id="2011161"/>
    <lineage>
        <taxon>Eukaryota</taxon>
        <taxon>Metazoa</taxon>
        <taxon>Ecdysozoa</taxon>
        <taxon>Nematoda</taxon>
        <taxon>Chromadorea</taxon>
        <taxon>Plectida</taxon>
        <taxon>Plectina</taxon>
        <taxon>Plectoidea</taxon>
        <taxon>Plectidae</taxon>
        <taxon>Plectus</taxon>
    </lineage>
</organism>
<evidence type="ECO:0000313" key="2">
    <source>
        <dbReference type="Proteomes" id="UP000887566"/>
    </source>
</evidence>
<feature type="region of interest" description="Disordered" evidence="1">
    <location>
        <begin position="233"/>
        <end position="266"/>
    </location>
</feature>
<sequence>MEQLVELLRKQLDESEKRADERAAAEAKLEAKQAAEEAKREEKWAAAEAKRHAADLKHEEDRKAKDAILRAEYVAATQALLARIDALSTQQLLEAAATPLHTPSAQQRMMHSFSQRFDKTVKLLTELFDKPISLFHRRYCCLTLLKNEEDDMMTYIEIVNKQCEQFKLADLTIDQFKCLIFVCGLQSTADANVRTKILHQMEINPELTFHKAGQLCIQYKKLMGDAPQMVYSHSSQAEEAGPRPAQGLSSPRRPSTLMGRGEVLID</sequence>
<evidence type="ECO:0000256" key="1">
    <source>
        <dbReference type="SAM" id="MobiDB-lite"/>
    </source>
</evidence>